<dbReference type="Proteomes" id="UP000179266">
    <property type="component" value="Unassembled WGS sequence"/>
</dbReference>
<dbReference type="InterPro" id="IPR011871">
    <property type="entry name" value="Fib_succ_major"/>
</dbReference>
<feature type="domain" description="Fibrobacter succinogenes major paralogous" evidence="2">
    <location>
        <begin position="46"/>
        <end position="242"/>
    </location>
</feature>
<feature type="transmembrane region" description="Helical" evidence="1">
    <location>
        <begin position="252"/>
        <end position="271"/>
    </location>
</feature>
<evidence type="ECO:0000256" key="1">
    <source>
        <dbReference type="SAM" id="Phobius"/>
    </source>
</evidence>
<evidence type="ECO:0000313" key="4">
    <source>
        <dbReference type="Proteomes" id="UP000179266"/>
    </source>
</evidence>
<accession>A0A1F7RJE6</accession>
<name>A0A1F7RJE6_9BACT</name>
<dbReference type="EMBL" id="MGDD01000355">
    <property type="protein sequence ID" value="OGL41074.1"/>
    <property type="molecule type" value="Genomic_DNA"/>
</dbReference>
<evidence type="ECO:0000259" key="2">
    <source>
        <dbReference type="Pfam" id="PF09603"/>
    </source>
</evidence>
<organism evidence="3 4">
    <name type="scientific">Candidatus Schekmanbacteria bacterium RBG_13_48_7</name>
    <dbReference type="NCBI Taxonomy" id="1817878"/>
    <lineage>
        <taxon>Bacteria</taxon>
        <taxon>Candidatus Schekmaniibacteriota</taxon>
    </lineage>
</organism>
<gene>
    <name evidence="3" type="ORF">A2161_08175</name>
</gene>
<keyword evidence="1" id="KW-0812">Transmembrane</keyword>
<comment type="caution">
    <text evidence="3">The sequence shown here is derived from an EMBL/GenBank/DDBJ whole genome shotgun (WGS) entry which is preliminary data.</text>
</comment>
<sequence length="275" mass="31383">MQNKLAFILFLLQKKLILFFAVFTFFAGGNEALTVTDYDGNVYRTVTIGTQIWLLENLKVTHYRNGDPITEVRDSINWVSLINGAWCHYNNDPMNGAVYGNLYNWYAIEDSRGLAPAGWHVPSDEEWKTLEIYLGMSEIEANMTDWRGTDQGAQLKETGTIHWQWPTGNEATNSTGFTALPGGWRIYFLYTGSFYNINTTGEWWSSTEKDASGAWLRNLCVYHADIYRISFGKTHGCSVRCISDSPVGIKNGVLFCIMFFIVSYFFLVSHFPRKT</sequence>
<keyword evidence="1" id="KW-0472">Membrane</keyword>
<evidence type="ECO:0000313" key="3">
    <source>
        <dbReference type="EMBL" id="OGL41074.1"/>
    </source>
</evidence>
<reference evidence="3 4" key="1">
    <citation type="journal article" date="2016" name="Nat. Commun.">
        <title>Thousands of microbial genomes shed light on interconnected biogeochemical processes in an aquifer system.</title>
        <authorList>
            <person name="Anantharaman K."/>
            <person name="Brown C.T."/>
            <person name="Hug L.A."/>
            <person name="Sharon I."/>
            <person name="Castelle C.J."/>
            <person name="Probst A.J."/>
            <person name="Thomas B.C."/>
            <person name="Singh A."/>
            <person name="Wilkins M.J."/>
            <person name="Karaoz U."/>
            <person name="Brodie E.L."/>
            <person name="Williams K.H."/>
            <person name="Hubbard S.S."/>
            <person name="Banfield J.F."/>
        </authorList>
    </citation>
    <scope>NUCLEOTIDE SEQUENCE [LARGE SCALE GENOMIC DNA]</scope>
</reference>
<dbReference type="AlphaFoldDB" id="A0A1F7RJE6"/>
<dbReference type="Pfam" id="PF09603">
    <property type="entry name" value="Fib_succ_major"/>
    <property type="match status" value="1"/>
</dbReference>
<protein>
    <recommendedName>
        <fullName evidence="2">Fibrobacter succinogenes major paralogous domain-containing protein</fullName>
    </recommendedName>
</protein>
<dbReference type="NCBIfam" id="TIGR02145">
    <property type="entry name" value="Fib_succ_major"/>
    <property type="match status" value="1"/>
</dbReference>
<keyword evidence="1" id="KW-1133">Transmembrane helix</keyword>
<proteinExistence type="predicted"/>